<name>A0ABP8LR32_9BACT</name>
<evidence type="ECO:0000313" key="2">
    <source>
        <dbReference type="Proteomes" id="UP001501508"/>
    </source>
</evidence>
<keyword evidence="2" id="KW-1185">Reference proteome</keyword>
<reference evidence="2" key="1">
    <citation type="journal article" date="2019" name="Int. J. Syst. Evol. Microbiol.">
        <title>The Global Catalogue of Microorganisms (GCM) 10K type strain sequencing project: providing services to taxonomists for standard genome sequencing and annotation.</title>
        <authorList>
            <consortium name="The Broad Institute Genomics Platform"/>
            <consortium name="The Broad Institute Genome Sequencing Center for Infectious Disease"/>
            <person name="Wu L."/>
            <person name="Ma J."/>
        </authorList>
    </citation>
    <scope>NUCLEOTIDE SEQUENCE [LARGE SCALE GENOMIC DNA]</scope>
    <source>
        <strain evidence="2">JCM 31920</strain>
    </source>
</reference>
<dbReference type="PANTHER" id="PTHR36849">
    <property type="entry name" value="CYTOPLASMIC PROTEIN-RELATED"/>
    <property type="match status" value="1"/>
</dbReference>
<sequence length="119" mass="14072">MKPKILTKRIYLDPSPEDGYRILIDRLWPRGVSKERAKLDWWGKELAPSTSLREWYHHAPELRKEFAEKYLLELDKNPAKPEWRELLKKQEVVTLLYATKDPALSQATVLKGFLEDLAR</sequence>
<accession>A0ABP8LR32</accession>
<organism evidence="1 2">
    <name type="scientific">Ravibacter arvi</name>
    <dbReference type="NCBI Taxonomy" id="2051041"/>
    <lineage>
        <taxon>Bacteria</taxon>
        <taxon>Pseudomonadati</taxon>
        <taxon>Bacteroidota</taxon>
        <taxon>Cytophagia</taxon>
        <taxon>Cytophagales</taxon>
        <taxon>Spirosomataceae</taxon>
        <taxon>Ravibacter</taxon>
    </lineage>
</organism>
<proteinExistence type="predicted"/>
<gene>
    <name evidence="1" type="ORF">GCM10023091_09660</name>
</gene>
<protein>
    <submittedName>
        <fullName evidence="1">DUF488 domain-containing protein</fullName>
    </submittedName>
</protein>
<dbReference type="EMBL" id="BAABEY010000011">
    <property type="protein sequence ID" value="GAA4434552.1"/>
    <property type="molecule type" value="Genomic_DNA"/>
</dbReference>
<dbReference type="RefSeq" id="WP_345026943.1">
    <property type="nucleotide sequence ID" value="NZ_BAABEY010000011.1"/>
</dbReference>
<dbReference type="InterPro" id="IPR052552">
    <property type="entry name" value="YeaO-like"/>
</dbReference>
<comment type="caution">
    <text evidence="1">The sequence shown here is derived from an EMBL/GenBank/DDBJ whole genome shotgun (WGS) entry which is preliminary data.</text>
</comment>
<dbReference type="Pfam" id="PF22752">
    <property type="entry name" value="DUF488-N3i"/>
    <property type="match status" value="1"/>
</dbReference>
<evidence type="ECO:0000313" key="1">
    <source>
        <dbReference type="EMBL" id="GAA4434552.1"/>
    </source>
</evidence>
<dbReference type="PANTHER" id="PTHR36849:SF1">
    <property type="entry name" value="CYTOPLASMIC PROTEIN"/>
    <property type="match status" value="1"/>
</dbReference>
<dbReference type="Proteomes" id="UP001501508">
    <property type="component" value="Unassembled WGS sequence"/>
</dbReference>